<dbReference type="InterPro" id="IPR011033">
    <property type="entry name" value="PRC_barrel-like_sf"/>
</dbReference>
<evidence type="ECO:0000256" key="1">
    <source>
        <dbReference type="ARBA" id="ARBA00022490"/>
    </source>
</evidence>
<comment type="domain">
    <text evidence="5">The PRC barrel domain binds ribosomal protein uS19.</text>
</comment>
<comment type="function">
    <text evidence="5">An accessory protein needed during the final step in the assembly of 30S ribosomal subunit, possibly for assembly of the head region. Essential for efficient processing of 16S rRNA. May be needed both before and after RbfA during the maturation of 16S rRNA. It has affinity for free ribosomal 30S subunits but not for 70S ribosomes.</text>
</comment>
<dbReference type="Gene3D" id="2.30.30.240">
    <property type="entry name" value="PRC-barrel domain"/>
    <property type="match status" value="1"/>
</dbReference>
<sequence>MSAHEQQEDLSWPEDAIEIGRILGAWGIKGGIKVLPFASDPQALFSAKVWFLKPAESLKKPSAAAVARPGKTAVAVTPAHKTPAQKAALAAPLPFALHVKGVRDQGDAIVATAPEIADRDAAEAMKGVRVFVSRATFPTTDDDEFYWIDLIGLSVFNRDNAALGDVIGLIDTGPHCVLRVKPANVPGSSEPQAEAPAEPAADERLIPFVEAYVDSVDIAGRRIVVDWGLDY</sequence>
<evidence type="ECO:0000256" key="5">
    <source>
        <dbReference type="HAMAP-Rule" id="MF_00014"/>
    </source>
</evidence>
<dbReference type="SUPFAM" id="SSF50447">
    <property type="entry name" value="Translation proteins"/>
    <property type="match status" value="1"/>
</dbReference>
<dbReference type="InterPro" id="IPR009000">
    <property type="entry name" value="Transl_B-barrel_sf"/>
</dbReference>
<comment type="caution">
    <text evidence="8">The sequence shown here is derived from an EMBL/GenBank/DDBJ whole genome shotgun (WGS) entry which is preliminary data.</text>
</comment>
<protein>
    <recommendedName>
        <fullName evidence="5">Ribosome maturation factor RimM</fullName>
    </recommendedName>
</protein>
<reference evidence="8" key="1">
    <citation type="submission" date="2021-11" db="EMBL/GenBank/DDBJ databases">
        <title>BS-T2-15 a new species belonging to the Comamonadaceae family isolated from the soil of a French oak forest.</title>
        <authorList>
            <person name="Mieszkin S."/>
            <person name="Alain K."/>
        </authorList>
    </citation>
    <scope>NUCLEOTIDE SEQUENCE</scope>
    <source>
        <strain evidence="8">BS-T2-15</strain>
    </source>
</reference>
<dbReference type="GO" id="GO:0005737">
    <property type="term" value="C:cytoplasm"/>
    <property type="evidence" value="ECO:0007669"/>
    <property type="project" value="UniProtKB-SubCell"/>
</dbReference>
<dbReference type="InterPro" id="IPR002676">
    <property type="entry name" value="RimM_N"/>
</dbReference>
<dbReference type="Pfam" id="PF24986">
    <property type="entry name" value="PRC_RimM"/>
    <property type="match status" value="1"/>
</dbReference>
<comment type="subunit">
    <text evidence="5">Binds ribosomal protein uS19.</text>
</comment>
<keyword evidence="2 5" id="KW-0690">Ribosome biogenesis</keyword>
<dbReference type="PANTHER" id="PTHR33692:SF1">
    <property type="entry name" value="RIBOSOME MATURATION FACTOR RIMM"/>
    <property type="match status" value="1"/>
</dbReference>
<keyword evidence="4 5" id="KW-0143">Chaperone</keyword>
<proteinExistence type="inferred from homology"/>
<dbReference type="GO" id="GO:0005840">
    <property type="term" value="C:ribosome"/>
    <property type="evidence" value="ECO:0007669"/>
    <property type="project" value="InterPro"/>
</dbReference>
<dbReference type="InterPro" id="IPR011961">
    <property type="entry name" value="RimM"/>
</dbReference>
<dbReference type="EMBL" id="JAJLJH010000003">
    <property type="protein sequence ID" value="MCK9687044.1"/>
    <property type="molecule type" value="Genomic_DNA"/>
</dbReference>
<keyword evidence="3 5" id="KW-0698">rRNA processing</keyword>
<dbReference type="InterPro" id="IPR056792">
    <property type="entry name" value="PRC_RimM"/>
</dbReference>
<comment type="subcellular location">
    <subcellularLocation>
        <location evidence="5">Cytoplasm</location>
    </subcellularLocation>
</comment>
<comment type="similarity">
    <text evidence="5">Belongs to the RimM family.</text>
</comment>
<dbReference type="Gene3D" id="2.40.30.60">
    <property type="entry name" value="RimM"/>
    <property type="match status" value="1"/>
</dbReference>
<dbReference type="GO" id="GO:0006364">
    <property type="term" value="P:rRNA processing"/>
    <property type="evidence" value="ECO:0007669"/>
    <property type="project" value="UniProtKB-UniRule"/>
</dbReference>
<dbReference type="GO" id="GO:0042274">
    <property type="term" value="P:ribosomal small subunit biogenesis"/>
    <property type="evidence" value="ECO:0007669"/>
    <property type="project" value="UniProtKB-UniRule"/>
</dbReference>
<dbReference type="RefSeq" id="WP_275683079.1">
    <property type="nucleotide sequence ID" value="NZ_JAJLJH010000003.1"/>
</dbReference>
<dbReference type="GO" id="GO:0043022">
    <property type="term" value="F:ribosome binding"/>
    <property type="evidence" value="ECO:0007669"/>
    <property type="project" value="InterPro"/>
</dbReference>
<evidence type="ECO:0000259" key="6">
    <source>
        <dbReference type="Pfam" id="PF01782"/>
    </source>
</evidence>
<dbReference type="SUPFAM" id="SSF50346">
    <property type="entry name" value="PRC-barrel domain"/>
    <property type="match status" value="1"/>
</dbReference>
<keyword evidence="9" id="KW-1185">Reference proteome</keyword>
<name>A0A9X1YIN5_9BURK</name>
<evidence type="ECO:0000313" key="9">
    <source>
        <dbReference type="Proteomes" id="UP001139353"/>
    </source>
</evidence>
<feature type="domain" description="RimM N-terminal" evidence="6">
    <location>
        <begin position="19"/>
        <end position="57"/>
    </location>
</feature>
<feature type="domain" description="Ribosome maturation factor RimM PRC barrel" evidence="7">
    <location>
        <begin position="147"/>
        <end position="227"/>
    </location>
</feature>
<keyword evidence="1 5" id="KW-0963">Cytoplasm</keyword>
<dbReference type="Proteomes" id="UP001139353">
    <property type="component" value="Unassembled WGS sequence"/>
</dbReference>
<accession>A0A9X1YIN5</accession>
<evidence type="ECO:0000259" key="7">
    <source>
        <dbReference type="Pfam" id="PF24986"/>
    </source>
</evidence>
<dbReference type="Pfam" id="PF01782">
    <property type="entry name" value="RimM"/>
    <property type="match status" value="1"/>
</dbReference>
<evidence type="ECO:0000313" key="8">
    <source>
        <dbReference type="EMBL" id="MCK9687044.1"/>
    </source>
</evidence>
<dbReference type="AlphaFoldDB" id="A0A9X1YIN5"/>
<dbReference type="NCBIfam" id="TIGR02273">
    <property type="entry name" value="16S_RimM"/>
    <property type="match status" value="1"/>
</dbReference>
<dbReference type="PANTHER" id="PTHR33692">
    <property type="entry name" value="RIBOSOME MATURATION FACTOR RIMM"/>
    <property type="match status" value="1"/>
</dbReference>
<organism evidence="8 9">
    <name type="scientific">Scleromatobacter humisilvae</name>
    <dbReference type="NCBI Taxonomy" id="2897159"/>
    <lineage>
        <taxon>Bacteria</taxon>
        <taxon>Pseudomonadati</taxon>
        <taxon>Pseudomonadota</taxon>
        <taxon>Betaproteobacteria</taxon>
        <taxon>Burkholderiales</taxon>
        <taxon>Sphaerotilaceae</taxon>
        <taxon>Scleromatobacter</taxon>
    </lineage>
</organism>
<gene>
    <name evidence="5 8" type="primary">rimM</name>
    <name evidence="8" type="ORF">LPC04_15130</name>
</gene>
<evidence type="ECO:0000256" key="2">
    <source>
        <dbReference type="ARBA" id="ARBA00022517"/>
    </source>
</evidence>
<dbReference type="InterPro" id="IPR036976">
    <property type="entry name" value="RimM_N_sf"/>
</dbReference>
<evidence type="ECO:0000256" key="4">
    <source>
        <dbReference type="ARBA" id="ARBA00023186"/>
    </source>
</evidence>
<evidence type="ECO:0000256" key="3">
    <source>
        <dbReference type="ARBA" id="ARBA00022552"/>
    </source>
</evidence>
<dbReference type="HAMAP" id="MF_00014">
    <property type="entry name" value="Ribosome_mat_RimM"/>
    <property type="match status" value="1"/>
</dbReference>